<dbReference type="Proteomes" id="UP000179052">
    <property type="component" value="Unassembled WGS sequence"/>
</dbReference>
<comment type="caution">
    <text evidence="1">The sequence shown here is derived from an EMBL/GenBank/DDBJ whole genome shotgun (WGS) entry which is preliminary data.</text>
</comment>
<proteinExistence type="predicted"/>
<sequence>MLAALPRLTRTKPARLRDGRGERMFRLEISQGSASRSLFKLLCQPLFSKEDIRARRFLNVVCLPQAGAAGAFTLYKQNKQKAR</sequence>
<dbReference type="EMBL" id="MHQV01000034">
    <property type="protein sequence ID" value="OHA10276.1"/>
    <property type="molecule type" value="Genomic_DNA"/>
</dbReference>
<name>A0A1G2LF96_9BACT</name>
<evidence type="ECO:0000313" key="2">
    <source>
        <dbReference type="Proteomes" id="UP000179052"/>
    </source>
</evidence>
<gene>
    <name evidence="1" type="ORF">A3H71_02110</name>
</gene>
<protein>
    <submittedName>
        <fullName evidence="1">Uncharacterized protein</fullName>
    </submittedName>
</protein>
<accession>A0A1G2LF96</accession>
<reference evidence="1 2" key="1">
    <citation type="journal article" date="2016" name="Nat. Commun.">
        <title>Thousands of microbial genomes shed light on interconnected biogeochemical processes in an aquifer system.</title>
        <authorList>
            <person name="Anantharaman K."/>
            <person name="Brown C.T."/>
            <person name="Hug L.A."/>
            <person name="Sharon I."/>
            <person name="Castelle C.J."/>
            <person name="Probst A.J."/>
            <person name="Thomas B.C."/>
            <person name="Singh A."/>
            <person name="Wilkins M.J."/>
            <person name="Karaoz U."/>
            <person name="Brodie E.L."/>
            <person name="Williams K.H."/>
            <person name="Hubbard S.S."/>
            <person name="Banfield J.F."/>
        </authorList>
    </citation>
    <scope>NUCLEOTIDE SEQUENCE [LARGE SCALE GENOMIC DNA]</scope>
</reference>
<dbReference type="AlphaFoldDB" id="A0A1G2LF96"/>
<evidence type="ECO:0000313" key="1">
    <source>
        <dbReference type="EMBL" id="OHA10276.1"/>
    </source>
</evidence>
<organism evidence="1 2">
    <name type="scientific">Candidatus Sungbacteria bacterium RIFCSPLOWO2_02_FULL_48_13b</name>
    <dbReference type="NCBI Taxonomy" id="1802283"/>
    <lineage>
        <taxon>Bacteria</taxon>
        <taxon>Candidatus Sungiibacteriota</taxon>
    </lineage>
</organism>